<dbReference type="InterPro" id="IPR036804">
    <property type="entry name" value="CheR_N_sf"/>
</dbReference>
<feature type="domain" description="CheR-type methyltransferase" evidence="6">
    <location>
        <begin position="1"/>
        <end position="276"/>
    </location>
</feature>
<dbReference type="Pfam" id="PF03705">
    <property type="entry name" value="CheR_N"/>
    <property type="match status" value="1"/>
</dbReference>
<keyword evidence="4 7" id="KW-0808">Transferase</keyword>
<proteinExistence type="predicted"/>
<evidence type="ECO:0000256" key="2">
    <source>
        <dbReference type="ARBA" id="ARBA00012534"/>
    </source>
</evidence>
<dbReference type="SUPFAM" id="SSF47757">
    <property type="entry name" value="Chemotaxis receptor methyltransferase CheR, N-terminal domain"/>
    <property type="match status" value="1"/>
</dbReference>
<evidence type="ECO:0000259" key="6">
    <source>
        <dbReference type="PROSITE" id="PS50123"/>
    </source>
</evidence>
<dbReference type="EC" id="2.1.1.80" evidence="2"/>
<dbReference type="PRINTS" id="PR00996">
    <property type="entry name" value="CHERMTFRASE"/>
</dbReference>
<dbReference type="InterPro" id="IPR022642">
    <property type="entry name" value="CheR_C"/>
</dbReference>
<dbReference type="Gene3D" id="3.40.50.150">
    <property type="entry name" value="Vaccinia Virus protein VP39"/>
    <property type="match status" value="1"/>
</dbReference>
<dbReference type="GO" id="GO:0032259">
    <property type="term" value="P:methylation"/>
    <property type="evidence" value="ECO:0007669"/>
    <property type="project" value="UniProtKB-KW"/>
</dbReference>
<organism evidence="7 8">
    <name type="scientific">Pleionea mediterranea</name>
    <dbReference type="NCBI Taxonomy" id="523701"/>
    <lineage>
        <taxon>Bacteria</taxon>
        <taxon>Pseudomonadati</taxon>
        <taxon>Pseudomonadota</taxon>
        <taxon>Gammaproteobacteria</taxon>
        <taxon>Oceanospirillales</taxon>
        <taxon>Pleioneaceae</taxon>
        <taxon>Pleionea</taxon>
    </lineage>
</organism>
<comment type="caution">
    <text evidence="7">The sequence shown here is derived from an EMBL/GenBank/DDBJ whole genome shotgun (WGS) entry which is preliminary data.</text>
</comment>
<comment type="catalytic activity">
    <reaction evidence="1">
        <text>L-glutamyl-[protein] + S-adenosyl-L-methionine = [protein]-L-glutamate 5-O-methyl ester + S-adenosyl-L-homocysteine</text>
        <dbReference type="Rhea" id="RHEA:24452"/>
        <dbReference type="Rhea" id="RHEA-COMP:10208"/>
        <dbReference type="Rhea" id="RHEA-COMP:10311"/>
        <dbReference type="ChEBI" id="CHEBI:29973"/>
        <dbReference type="ChEBI" id="CHEBI:57856"/>
        <dbReference type="ChEBI" id="CHEBI:59789"/>
        <dbReference type="ChEBI" id="CHEBI:82795"/>
        <dbReference type="EC" id="2.1.1.80"/>
    </reaction>
</comment>
<evidence type="ECO:0000313" key="7">
    <source>
        <dbReference type="EMBL" id="PWK49191.1"/>
    </source>
</evidence>
<dbReference type="InterPro" id="IPR000780">
    <property type="entry name" value="CheR_MeTrfase"/>
</dbReference>
<evidence type="ECO:0000256" key="5">
    <source>
        <dbReference type="ARBA" id="ARBA00022691"/>
    </source>
</evidence>
<dbReference type="SUPFAM" id="SSF53335">
    <property type="entry name" value="S-adenosyl-L-methionine-dependent methyltransferases"/>
    <property type="match status" value="1"/>
</dbReference>
<dbReference type="SMART" id="SM00138">
    <property type="entry name" value="MeTrc"/>
    <property type="match status" value="1"/>
</dbReference>
<keyword evidence="3 7" id="KW-0489">Methyltransferase</keyword>
<dbReference type="OrthoDB" id="9816309at2"/>
<dbReference type="Pfam" id="PF01739">
    <property type="entry name" value="CheR"/>
    <property type="match status" value="1"/>
</dbReference>
<dbReference type="InterPro" id="IPR029063">
    <property type="entry name" value="SAM-dependent_MTases_sf"/>
</dbReference>
<dbReference type="InterPro" id="IPR050903">
    <property type="entry name" value="Bact_Chemotaxis_MeTrfase"/>
</dbReference>
<gene>
    <name evidence="7" type="ORF">C8D97_108100</name>
</gene>
<dbReference type="GO" id="GO:0008983">
    <property type="term" value="F:protein-glutamate O-methyltransferase activity"/>
    <property type="evidence" value="ECO:0007669"/>
    <property type="project" value="UniProtKB-EC"/>
</dbReference>
<protein>
    <recommendedName>
        <fullName evidence="2">protein-glutamate O-methyltransferase</fullName>
        <ecNumber evidence="2">2.1.1.80</ecNumber>
    </recommendedName>
</protein>
<sequence>MILSASEYSEFQKLLHTKTGILLGDNKQYLVSSRLSAYLKENSLESFGDLLKVLARPGSNVLLQQVIDRMTTNETLWFRDGFPFSYLMSHIMPELKSKGQSRANIWCAACSSGQEPYSISIALEEAYSGAFRHKIPAQVDILATDISSRILKQAQRAEYQPLEITRGLSPERQKRFFEQSSTGSFLLKPELKKRVKYMTLNLMQLPYRSINRYDVIYCRNVLIYFSAELKIQVIKGMADCLKPGGYFFLGASESMPSSIPGFEMVRCNPGLVYRKK</sequence>
<evidence type="ECO:0000256" key="1">
    <source>
        <dbReference type="ARBA" id="ARBA00001541"/>
    </source>
</evidence>
<dbReference type="RefSeq" id="WP_109763992.1">
    <property type="nucleotide sequence ID" value="NZ_QGGU01000008.1"/>
</dbReference>
<dbReference type="Gene3D" id="1.10.155.10">
    <property type="entry name" value="Chemotaxis receptor methyltransferase CheR, N-terminal domain"/>
    <property type="match status" value="1"/>
</dbReference>
<dbReference type="PANTHER" id="PTHR24422:SF21">
    <property type="entry name" value="CHEMOTAXIS PROTEIN METHYLTRANSFERASE 1"/>
    <property type="match status" value="1"/>
</dbReference>
<dbReference type="PANTHER" id="PTHR24422">
    <property type="entry name" value="CHEMOTAXIS PROTEIN METHYLTRANSFERASE"/>
    <property type="match status" value="1"/>
</dbReference>
<dbReference type="PROSITE" id="PS50123">
    <property type="entry name" value="CHER"/>
    <property type="match status" value="1"/>
</dbReference>
<dbReference type="CDD" id="cd02440">
    <property type="entry name" value="AdoMet_MTases"/>
    <property type="match status" value="1"/>
</dbReference>
<accession>A0A316FJS7</accession>
<reference evidence="7 8" key="1">
    <citation type="submission" date="2018-05" db="EMBL/GenBank/DDBJ databases">
        <title>Genomic Encyclopedia of Type Strains, Phase IV (KMG-IV): sequencing the most valuable type-strain genomes for metagenomic binning, comparative biology and taxonomic classification.</title>
        <authorList>
            <person name="Goeker M."/>
        </authorList>
    </citation>
    <scope>NUCLEOTIDE SEQUENCE [LARGE SCALE GENOMIC DNA]</scope>
    <source>
        <strain evidence="7 8">DSM 25350</strain>
    </source>
</reference>
<dbReference type="Proteomes" id="UP000245790">
    <property type="component" value="Unassembled WGS sequence"/>
</dbReference>
<evidence type="ECO:0000256" key="3">
    <source>
        <dbReference type="ARBA" id="ARBA00022603"/>
    </source>
</evidence>
<keyword evidence="8" id="KW-1185">Reference proteome</keyword>
<name>A0A316FJS7_9GAMM</name>
<evidence type="ECO:0000256" key="4">
    <source>
        <dbReference type="ARBA" id="ARBA00022679"/>
    </source>
</evidence>
<keyword evidence="5" id="KW-0949">S-adenosyl-L-methionine</keyword>
<evidence type="ECO:0000313" key="8">
    <source>
        <dbReference type="Proteomes" id="UP000245790"/>
    </source>
</evidence>
<dbReference type="EMBL" id="QGGU01000008">
    <property type="protein sequence ID" value="PWK49191.1"/>
    <property type="molecule type" value="Genomic_DNA"/>
</dbReference>
<dbReference type="AlphaFoldDB" id="A0A316FJS7"/>
<dbReference type="InterPro" id="IPR022641">
    <property type="entry name" value="CheR_N"/>
</dbReference>